<evidence type="ECO:0000313" key="1">
    <source>
        <dbReference type="EMBL" id="QHS92778.1"/>
    </source>
</evidence>
<protein>
    <submittedName>
        <fullName evidence="1">Uncharacterized protein</fullName>
    </submittedName>
</protein>
<name>A0A6C0BMZ2_9ZZZZ</name>
<dbReference type="EMBL" id="MN739192">
    <property type="protein sequence ID" value="QHS92778.1"/>
    <property type="molecule type" value="Genomic_DNA"/>
</dbReference>
<accession>A0A6C0BMZ2</accession>
<organism evidence="1">
    <name type="scientific">viral metagenome</name>
    <dbReference type="NCBI Taxonomy" id="1070528"/>
    <lineage>
        <taxon>unclassified sequences</taxon>
        <taxon>metagenomes</taxon>
        <taxon>organismal metagenomes</taxon>
    </lineage>
</organism>
<sequence length="38" mass="4513">MLAPEKKQGYIDNRIVMIYLTVLNDLGVWENRSFLIRC</sequence>
<reference evidence="1" key="1">
    <citation type="journal article" date="2020" name="Nature">
        <title>Giant virus diversity and host interactions through global metagenomics.</title>
        <authorList>
            <person name="Schulz F."/>
            <person name="Roux S."/>
            <person name="Paez-Espino D."/>
            <person name="Jungbluth S."/>
            <person name="Walsh D.A."/>
            <person name="Denef V.J."/>
            <person name="McMahon K.D."/>
            <person name="Konstantinidis K.T."/>
            <person name="Eloe-Fadrosh E.A."/>
            <person name="Kyrpides N.C."/>
            <person name="Woyke T."/>
        </authorList>
    </citation>
    <scope>NUCLEOTIDE SEQUENCE</scope>
    <source>
        <strain evidence="1">GVMAG-M-3300017651-5</strain>
    </source>
</reference>
<dbReference type="AlphaFoldDB" id="A0A6C0BMZ2"/>
<proteinExistence type="predicted"/>